<dbReference type="EMBL" id="JBHTCE010000003">
    <property type="protein sequence ID" value="MFC7391009.1"/>
    <property type="molecule type" value="Genomic_DNA"/>
</dbReference>
<organism evidence="1 2">
    <name type="scientific">Exiguobacterium aestuarii</name>
    <dbReference type="NCBI Taxonomy" id="273527"/>
    <lineage>
        <taxon>Bacteria</taxon>
        <taxon>Bacillati</taxon>
        <taxon>Bacillota</taxon>
        <taxon>Bacilli</taxon>
        <taxon>Bacillales</taxon>
        <taxon>Bacillales Family XII. Incertae Sedis</taxon>
        <taxon>Exiguobacterium</taxon>
    </lineage>
</organism>
<keyword evidence="2" id="KW-1185">Reference proteome</keyword>
<proteinExistence type="predicted"/>
<dbReference type="Proteomes" id="UP001596439">
    <property type="component" value="Unassembled WGS sequence"/>
</dbReference>
<gene>
    <name evidence="1" type="ORF">ACFQO8_12785</name>
</gene>
<reference evidence="2" key="1">
    <citation type="journal article" date="2019" name="Int. J. Syst. Evol. Microbiol.">
        <title>The Global Catalogue of Microorganisms (GCM) 10K type strain sequencing project: providing services to taxonomists for standard genome sequencing and annotation.</title>
        <authorList>
            <consortium name="The Broad Institute Genomics Platform"/>
            <consortium name="The Broad Institute Genome Sequencing Center for Infectious Disease"/>
            <person name="Wu L."/>
            <person name="Ma J."/>
        </authorList>
    </citation>
    <scope>NUCLEOTIDE SEQUENCE [LARGE SCALE GENOMIC DNA]</scope>
    <source>
        <strain evidence="2">CCUG 55590</strain>
    </source>
</reference>
<sequence>MNERKSYLRLMGEGFRMLKQSKQTDTAVSLRNWTFSIHRDEEWYVVLRSNRVKWVGLPSRTFAISPDTIQIGDLRMIRHPESNEVRLTIDEEWGLENKVVCDNLEWETFVDALKQVKGE</sequence>
<evidence type="ECO:0000313" key="1">
    <source>
        <dbReference type="EMBL" id="MFC7391009.1"/>
    </source>
</evidence>
<evidence type="ECO:0000313" key="2">
    <source>
        <dbReference type="Proteomes" id="UP001596439"/>
    </source>
</evidence>
<protein>
    <submittedName>
        <fullName evidence="1">Uncharacterized protein</fullName>
    </submittedName>
</protein>
<comment type="caution">
    <text evidence="1">The sequence shown here is derived from an EMBL/GenBank/DDBJ whole genome shotgun (WGS) entry which is preliminary data.</text>
</comment>
<name>A0ABW2PNF1_9BACL</name>
<accession>A0ABW2PNF1</accession>
<dbReference type="RefSeq" id="WP_214790640.1">
    <property type="nucleotide sequence ID" value="NZ_JANIEL010000032.1"/>
</dbReference>